<dbReference type="InterPro" id="IPR001633">
    <property type="entry name" value="EAL_dom"/>
</dbReference>
<dbReference type="PROSITE" id="PS50113">
    <property type="entry name" value="PAC"/>
    <property type="match status" value="1"/>
</dbReference>
<dbReference type="SUPFAM" id="SSF55073">
    <property type="entry name" value="Nucleotide cyclase"/>
    <property type="match status" value="1"/>
</dbReference>
<dbReference type="InterPro" id="IPR000160">
    <property type="entry name" value="GGDEF_dom"/>
</dbReference>
<evidence type="ECO:0000259" key="4">
    <source>
        <dbReference type="PROSITE" id="PS50887"/>
    </source>
</evidence>
<dbReference type="InterPro" id="IPR052155">
    <property type="entry name" value="Biofilm_reg_signaling"/>
</dbReference>
<protein>
    <submittedName>
        <fullName evidence="5">EAL domain-containing protein</fullName>
    </submittedName>
</protein>
<dbReference type="SMART" id="SM00267">
    <property type="entry name" value="GGDEF"/>
    <property type="match status" value="1"/>
</dbReference>
<dbReference type="Pfam" id="PF00990">
    <property type="entry name" value="GGDEF"/>
    <property type="match status" value="1"/>
</dbReference>
<dbReference type="SMART" id="SM00052">
    <property type="entry name" value="EAL"/>
    <property type="match status" value="1"/>
</dbReference>
<evidence type="ECO:0000313" key="5">
    <source>
        <dbReference type="EMBL" id="QWV13787.1"/>
    </source>
</evidence>
<dbReference type="Gene3D" id="3.30.450.20">
    <property type="entry name" value="PAS domain"/>
    <property type="match status" value="1"/>
</dbReference>
<evidence type="ECO:0000259" key="1">
    <source>
        <dbReference type="PROSITE" id="PS50112"/>
    </source>
</evidence>
<organism evidence="5 6">
    <name type="scientific">Marinobacter adhaerens</name>
    <dbReference type="NCBI Taxonomy" id="1033846"/>
    <lineage>
        <taxon>Bacteria</taxon>
        <taxon>Pseudomonadati</taxon>
        <taxon>Pseudomonadota</taxon>
        <taxon>Gammaproteobacteria</taxon>
        <taxon>Pseudomonadales</taxon>
        <taxon>Marinobacteraceae</taxon>
        <taxon>Marinobacter</taxon>
    </lineage>
</organism>
<feature type="domain" description="PAS" evidence="1">
    <location>
        <begin position="30"/>
        <end position="76"/>
    </location>
</feature>
<dbReference type="InterPro" id="IPR000700">
    <property type="entry name" value="PAS-assoc_C"/>
</dbReference>
<dbReference type="InterPro" id="IPR029787">
    <property type="entry name" value="Nucleotide_cyclase"/>
</dbReference>
<name>A0ABX8IQE6_9GAMM</name>
<evidence type="ECO:0000259" key="3">
    <source>
        <dbReference type="PROSITE" id="PS50883"/>
    </source>
</evidence>
<dbReference type="SMART" id="SM00091">
    <property type="entry name" value="PAS"/>
    <property type="match status" value="1"/>
</dbReference>
<feature type="domain" description="EAL" evidence="3">
    <location>
        <begin position="305"/>
        <end position="552"/>
    </location>
</feature>
<dbReference type="InterPro" id="IPR035919">
    <property type="entry name" value="EAL_sf"/>
</dbReference>
<dbReference type="PROSITE" id="PS50887">
    <property type="entry name" value="GGDEF"/>
    <property type="match status" value="1"/>
</dbReference>
<gene>
    <name evidence="5" type="ORF">KQ249_03965</name>
</gene>
<dbReference type="CDD" id="cd01948">
    <property type="entry name" value="EAL"/>
    <property type="match status" value="1"/>
</dbReference>
<dbReference type="InterPro" id="IPR000014">
    <property type="entry name" value="PAS"/>
</dbReference>
<dbReference type="PROSITE" id="PS50883">
    <property type="entry name" value="EAL"/>
    <property type="match status" value="1"/>
</dbReference>
<dbReference type="InterPro" id="IPR043128">
    <property type="entry name" value="Rev_trsase/Diguanyl_cyclase"/>
</dbReference>
<dbReference type="EMBL" id="CP076686">
    <property type="protein sequence ID" value="QWV13787.1"/>
    <property type="molecule type" value="Genomic_DNA"/>
</dbReference>
<dbReference type="NCBIfam" id="TIGR00229">
    <property type="entry name" value="sensory_box"/>
    <property type="match status" value="1"/>
</dbReference>
<dbReference type="Gene3D" id="3.20.20.450">
    <property type="entry name" value="EAL domain"/>
    <property type="match status" value="1"/>
</dbReference>
<proteinExistence type="predicted"/>
<dbReference type="Pfam" id="PF00563">
    <property type="entry name" value="EAL"/>
    <property type="match status" value="1"/>
</dbReference>
<dbReference type="InterPro" id="IPR001610">
    <property type="entry name" value="PAC"/>
</dbReference>
<evidence type="ECO:0000259" key="2">
    <source>
        <dbReference type="PROSITE" id="PS50113"/>
    </source>
</evidence>
<dbReference type="SMART" id="SM00086">
    <property type="entry name" value="PAC"/>
    <property type="match status" value="1"/>
</dbReference>
<dbReference type="SUPFAM" id="SSF55785">
    <property type="entry name" value="PYP-like sensor domain (PAS domain)"/>
    <property type="match status" value="1"/>
</dbReference>
<dbReference type="Pfam" id="PF13426">
    <property type="entry name" value="PAS_9"/>
    <property type="match status" value="1"/>
</dbReference>
<dbReference type="InterPro" id="IPR035965">
    <property type="entry name" value="PAS-like_dom_sf"/>
</dbReference>
<dbReference type="CDD" id="cd00130">
    <property type="entry name" value="PAS"/>
    <property type="match status" value="1"/>
</dbReference>
<dbReference type="PROSITE" id="PS50112">
    <property type="entry name" value="PAS"/>
    <property type="match status" value="1"/>
</dbReference>
<dbReference type="PANTHER" id="PTHR44757:SF2">
    <property type="entry name" value="BIOFILM ARCHITECTURE MAINTENANCE PROTEIN MBAA"/>
    <property type="match status" value="1"/>
</dbReference>
<dbReference type="Proteomes" id="UP000683442">
    <property type="component" value="Chromosome"/>
</dbReference>
<dbReference type="Gene3D" id="3.30.70.270">
    <property type="match status" value="1"/>
</dbReference>
<feature type="domain" description="GGDEF" evidence="4">
    <location>
        <begin position="163"/>
        <end position="296"/>
    </location>
</feature>
<accession>A0ABX8IQE6</accession>
<evidence type="ECO:0000313" key="6">
    <source>
        <dbReference type="Proteomes" id="UP000683442"/>
    </source>
</evidence>
<feature type="domain" description="PAC" evidence="2">
    <location>
        <begin position="79"/>
        <end position="131"/>
    </location>
</feature>
<keyword evidence="6" id="KW-1185">Reference proteome</keyword>
<sequence>MESISDIALQCFDSSNSGIVISSCVEDFPIIYCNDAFCSLTGYERPEIMGKNCRFLQGEETSQTVIGSIKSAIAQSKTHRIVIKNYRKDGAAFWNDLYLTPIRNGKGSVTHYLGIQNDIKDLDRNNRNVPFHFPYDDLTQLPTPAMAVELIKMGAMNKPEEQASISLGTISVNGLANLRGFMGNSAADTAILEIRDRLQMQLCNEAILARAGEGEFIVIVPSKEDGEDDFDKTLEGLCESTLRPVRIDGQMFQLTFNGGFISRLPYSLIDESTRFCSFALAQSQDEGRNRVVEFTYSDLRRAQADQLLAGHIPTALQGEEFYVAYQPQLNLETQDVVGFEALARWDHPEHGTVSPGRFIPLCENSGYINALTLNLLEQICNDLPDIWERYGDIKVSMNLSPFSLLDREFIQAFIDTATAICDVKGKVSLEVVENLSIDGYESAAKNLAALREAGFDIILDDFGTGYSSLSYIRRLGASVVKIDREFVMNLNQSNHDDLAIIRSVVSLGKQFGFDVIAEGVEYANQAAILLEEGVTIGQGYLFSKPLKIDHFL</sequence>
<dbReference type="PANTHER" id="PTHR44757">
    <property type="entry name" value="DIGUANYLATE CYCLASE DGCP"/>
    <property type="match status" value="1"/>
</dbReference>
<reference evidence="5 6" key="1">
    <citation type="submission" date="2021-06" db="EMBL/GenBank/DDBJ databases">
        <title>Microbial metabolic specificity influences pelagic lipid remineralization.</title>
        <authorList>
            <person name="Behrendt L."/>
            <person name="Hunter J.E."/>
            <person name="Alcolombri U."/>
            <person name="Smriga S."/>
            <person name="Mincer T."/>
            <person name="Lowenstein D.P."/>
            <person name="Peaudecerf F.J."/>
            <person name="Fernandez V.I."/>
            <person name="Fredricks H."/>
            <person name="Almblad H."/>
            <person name="Harrison J.J."/>
            <person name="Stocker R."/>
            <person name="Van Mooy B.A.S."/>
        </authorList>
    </citation>
    <scope>NUCLEOTIDE SEQUENCE [LARGE SCALE GENOMIC DNA]</scope>
    <source>
        <strain evidence="5 6">HP15-B</strain>
    </source>
</reference>
<dbReference type="SUPFAM" id="SSF141868">
    <property type="entry name" value="EAL domain-like"/>
    <property type="match status" value="1"/>
</dbReference>